<evidence type="ECO:0000256" key="5">
    <source>
        <dbReference type="ARBA" id="ARBA00023136"/>
    </source>
</evidence>
<dbReference type="CDD" id="cd01127">
    <property type="entry name" value="TrwB_TraG_TraD_VirD4"/>
    <property type="match status" value="1"/>
</dbReference>
<name>A0A7S6WWX5_9MICC</name>
<accession>A0A7S6WWX5</accession>
<proteinExistence type="predicted"/>
<dbReference type="EMBL" id="CP062957">
    <property type="protein sequence ID" value="QOW64889.1"/>
    <property type="molecule type" value="Genomic_DNA"/>
</dbReference>
<dbReference type="RefSeq" id="WP_202939921.1">
    <property type="nucleotide sequence ID" value="NZ_CP062957.1"/>
</dbReference>
<keyword evidence="9" id="KW-1185">Reference proteome</keyword>
<dbReference type="PANTHER" id="PTHR37937:SF1">
    <property type="entry name" value="CONJUGATIVE TRANSFER: DNA TRANSPORT"/>
    <property type="match status" value="1"/>
</dbReference>
<dbReference type="GO" id="GO:0005886">
    <property type="term" value="C:plasma membrane"/>
    <property type="evidence" value="ECO:0007669"/>
    <property type="project" value="UniProtKB-SubCell"/>
</dbReference>
<evidence type="ECO:0000313" key="8">
    <source>
        <dbReference type="EMBL" id="QOW64889.1"/>
    </source>
</evidence>
<feature type="domain" description="TraD/TraG TraM recognition site" evidence="7">
    <location>
        <begin position="450"/>
        <end position="568"/>
    </location>
</feature>
<evidence type="ECO:0000256" key="1">
    <source>
        <dbReference type="ARBA" id="ARBA00004651"/>
    </source>
</evidence>
<sequence length="625" mass="67511">MASNTARRSSSKGIPPFMALFILLAGALLLFHLAVLANAGVSGGVAPTLAETTSALISSPTNPVAGFPAGAQVGKMAYVFFALLIGLLVGVLFLLGLLFSSNAKKGKGRTRREQTATAHRTSYAQVKDTLSKKAALESAKVPLRSLLIPPKATKEEKKELAAKIDALPESMLIVPLGKTVVEKKELFGQSEDTTVVIAPPRSGKSARLASGRILDTPAAFMATSTRPDLFDITAGSIEEAGDRKTWVFDVFNMSGWNRVARWNPIAGAEDIEVALRRGKAWAGAQPMKGVKGGDWFNTRAGNILGRLFFLAAVSGKDMEDVLEWAHNLESDSITDIIRNYQDTPGVRAVGAYMANLVSRGGDDGNFAVKQALSELLEPLSIPRVMKQMNAPAGEAFDFEAFVNSRDGLYLLADPAAHKGIGPLVSMFAAEVIETARRESVKKPGGRFWPPFTAVLDEAPNLAAFPEMGSLVTTTGGNGISVMIFAQDPEQIVDRWGQAQAKEIMNSANAKYYFPGLGINQYTEELAKLVGEYDLERSSRTRSERGASSTSYSLDEKQVMTAKDINELPAGTALLRYRNLAPIHVSMNAYWEREDGAHIQALRYETAVSCGRDPKLNELNLNLNQQ</sequence>
<dbReference type="Gene3D" id="3.40.50.300">
    <property type="entry name" value="P-loop containing nucleotide triphosphate hydrolases"/>
    <property type="match status" value="1"/>
</dbReference>
<feature type="transmembrane region" description="Helical" evidence="6">
    <location>
        <begin position="77"/>
        <end position="99"/>
    </location>
</feature>
<evidence type="ECO:0000256" key="6">
    <source>
        <dbReference type="SAM" id="Phobius"/>
    </source>
</evidence>
<keyword evidence="5 6" id="KW-0472">Membrane</keyword>
<evidence type="ECO:0000256" key="3">
    <source>
        <dbReference type="ARBA" id="ARBA00022692"/>
    </source>
</evidence>
<keyword evidence="2" id="KW-1003">Cell membrane</keyword>
<gene>
    <name evidence="8" type="ORF">IDM48_11380</name>
</gene>
<dbReference type="AlphaFoldDB" id="A0A7S6WWX5"/>
<geneLocation type="plasmid" evidence="8 9">
    <name>p1</name>
</geneLocation>
<comment type="subcellular location">
    <subcellularLocation>
        <location evidence="1">Cell membrane</location>
        <topology evidence="1">Multi-pass membrane protein</topology>
    </subcellularLocation>
</comment>
<dbReference type="PANTHER" id="PTHR37937">
    <property type="entry name" value="CONJUGATIVE TRANSFER: DNA TRANSPORT"/>
    <property type="match status" value="1"/>
</dbReference>
<dbReference type="Pfam" id="PF12696">
    <property type="entry name" value="TraG-D_C"/>
    <property type="match status" value="1"/>
</dbReference>
<organism evidence="8 9">
    <name type="scientific">Rothia amarae</name>
    <dbReference type="NCBI Taxonomy" id="169480"/>
    <lineage>
        <taxon>Bacteria</taxon>
        <taxon>Bacillati</taxon>
        <taxon>Actinomycetota</taxon>
        <taxon>Actinomycetes</taxon>
        <taxon>Micrococcales</taxon>
        <taxon>Micrococcaceae</taxon>
        <taxon>Rothia</taxon>
    </lineage>
</organism>
<evidence type="ECO:0000313" key="9">
    <source>
        <dbReference type="Proteomes" id="UP000516421"/>
    </source>
</evidence>
<dbReference type="InterPro" id="IPR051539">
    <property type="entry name" value="T4SS-coupling_protein"/>
</dbReference>
<evidence type="ECO:0000256" key="4">
    <source>
        <dbReference type="ARBA" id="ARBA00022989"/>
    </source>
</evidence>
<evidence type="ECO:0000259" key="7">
    <source>
        <dbReference type="Pfam" id="PF12696"/>
    </source>
</evidence>
<dbReference type="Proteomes" id="UP000516421">
    <property type="component" value="Plasmid p1"/>
</dbReference>
<keyword evidence="3 6" id="KW-0812">Transmembrane</keyword>
<protein>
    <submittedName>
        <fullName evidence="8">TraM recognition domain-containing protein</fullName>
    </submittedName>
</protein>
<reference evidence="8 9" key="1">
    <citation type="submission" date="2020-09" db="EMBL/GenBank/DDBJ databases">
        <title>Investigation of environmental microbe.</title>
        <authorList>
            <person name="Ou Y."/>
            <person name="Kang Q."/>
        </authorList>
    </citation>
    <scope>NUCLEOTIDE SEQUENCE [LARGE SCALE GENOMIC DNA]</scope>
    <source>
        <strain evidence="8 9">KJZ-9</strain>
        <plasmid evidence="8 9">p1</plasmid>
    </source>
</reference>
<dbReference type="SUPFAM" id="SSF52540">
    <property type="entry name" value="P-loop containing nucleoside triphosphate hydrolases"/>
    <property type="match status" value="1"/>
</dbReference>
<dbReference type="InterPro" id="IPR032689">
    <property type="entry name" value="TraG-D_C"/>
</dbReference>
<keyword evidence="4 6" id="KW-1133">Transmembrane helix</keyword>
<dbReference type="InterPro" id="IPR027417">
    <property type="entry name" value="P-loop_NTPase"/>
</dbReference>
<keyword evidence="8" id="KW-0614">Plasmid</keyword>
<evidence type="ECO:0000256" key="2">
    <source>
        <dbReference type="ARBA" id="ARBA00022475"/>
    </source>
</evidence>
<dbReference type="KEGG" id="rama:IDM48_11380"/>